<dbReference type="EMBL" id="OU898284">
    <property type="protein sequence ID" value="CAG9840446.1"/>
    <property type="molecule type" value="Genomic_DNA"/>
</dbReference>
<proteinExistence type="predicted"/>
<keyword evidence="3" id="KW-1185">Reference proteome</keyword>
<name>A0A9N9XI86_DIABA</name>
<dbReference type="OrthoDB" id="10264154at2759"/>
<keyword evidence="1" id="KW-0472">Membrane</keyword>
<feature type="transmembrane region" description="Helical" evidence="1">
    <location>
        <begin position="117"/>
        <end position="139"/>
    </location>
</feature>
<feature type="transmembrane region" description="Helical" evidence="1">
    <location>
        <begin position="12"/>
        <end position="35"/>
    </location>
</feature>
<evidence type="ECO:0000313" key="2">
    <source>
        <dbReference type="EMBL" id="CAG9840446.1"/>
    </source>
</evidence>
<feature type="transmembrane region" description="Helical" evidence="1">
    <location>
        <begin position="81"/>
        <end position="105"/>
    </location>
</feature>
<reference evidence="2" key="1">
    <citation type="submission" date="2022-01" db="EMBL/GenBank/DDBJ databases">
        <authorList>
            <person name="King R."/>
        </authorList>
    </citation>
    <scope>NUCLEOTIDE SEQUENCE</scope>
</reference>
<dbReference type="Proteomes" id="UP001153709">
    <property type="component" value="Chromosome 9"/>
</dbReference>
<gene>
    <name evidence="2" type="ORF">DIABBA_LOCUS13088</name>
</gene>
<evidence type="ECO:0000256" key="1">
    <source>
        <dbReference type="SAM" id="Phobius"/>
    </source>
</evidence>
<organism evidence="2 3">
    <name type="scientific">Diabrotica balteata</name>
    <name type="common">Banded cucumber beetle</name>
    <dbReference type="NCBI Taxonomy" id="107213"/>
    <lineage>
        <taxon>Eukaryota</taxon>
        <taxon>Metazoa</taxon>
        <taxon>Ecdysozoa</taxon>
        <taxon>Arthropoda</taxon>
        <taxon>Hexapoda</taxon>
        <taxon>Insecta</taxon>
        <taxon>Pterygota</taxon>
        <taxon>Neoptera</taxon>
        <taxon>Endopterygota</taxon>
        <taxon>Coleoptera</taxon>
        <taxon>Polyphaga</taxon>
        <taxon>Cucujiformia</taxon>
        <taxon>Chrysomeloidea</taxon>
        <taxon>Chrysomelidae</taxon>
        <taxon>Galerucinae</taxon>
        <taxon>Diabroticina</taxon>
        <taxon>Diabroticites</taxon>
        <taxon>Diabrotica</taxon>
    </lineage>
</organism>
<dbReference type="AlphaFoldDB" id="A0A9N9XI86"/>
<keyword evidence="1" id="KW-1133">Transmembrane helix</keyword>
<accession>A0A9N9XI86</accession>
<keyword evidence="1" id="KW-0812">Transmembrane</keyword>
<evidence type="ECO:0000313" key="3">
    <source>
        <dbReference type="Proteomes" id="UP001153709"/>
    </source>
</evidence>
<sequence>MFLTHTQRFFVFLSSGLGTLQGVTWAGLSLSSIILHKTYKTEVIPSNPKFIDVLNSILYRYYIWDSEIPQYKYASIKPHDFYILMFFHFIFNTVWSVASSLQLFAVYRNKPYAAKVIIAWGIITGIVCLLDLVTSCLLLKNYMKCTDLVCRTAAGIVLTLGARGYTLLPLNWSLVYYQLKTGIQYTVRKKANNAVLDASIIPKPTLLHLAVENTYYSPSLQSEPIDLPGIIRAASMNLDQKSTNHLNPYSRSVPSTSTSINPYSSSIVSDIGRNTVASDFSPFVTAAPTRLPFRSNPMS</sequence>
<protein>
    <submittedName>
        <fullName evidence="2">Uncharacterized protein</fullName>
    </submittedName>
</protein>